<feature type="chain" id="PRO_5019588519" description="DUF1223 domain-containing protein" evidence="1">
    <location>
        <begin position="20"/>
        <end position="259"/>
    </location>
</feature>
<protein>
    <recommendedName>
        <fullName evidence="4">DUF1223 domain-containing protein</fullName>
    </recommendedName>
</protein>
<keyword evidence="1" id="KW-0732">Signal</keyword>
<evidence type="ECO:0008006" key="4">
    <source>
        <dbReference type="Google" id="ProtNLM"/>
    </source>
</evidence>
<reference evidence="2 3" key="1">
    <citation type="submission" date="2014-04" db="EMBL/GenBank/DDBJ databases">
        <title>Whole genome of Muricauda olearia.</title>
        <authorList>
            <person name="Zhang X.-H."/>
            <person name="Tang K."/>
        </authorList>
    </citation>
    <scope>NUCLEOTIDE SEQUENCE [LARGE SCALE GENOMIC DNA]</scope>
    <source>
        <strain evidence="2 3">Th120</strain>
    </source>
</reference>
<dbReference type="SUPFAM" id="SSF52833">
    <property type="entry name" value="Thioredoxin-like"/>
    <property type="match status" value="1"/>
</dbReference>
<feature type="signal peptide" evidence="1">
    <location>
        <begin position="1"/>
        <end position="19"/>
    </location>
</feature>
<dbReference type="InterPro" id="IPR036249">
    <property type="entry name" value="Thioredoxin-like_sf"/>
</dbReference>
<evidence type="ECO:0000256" key="1">
    <source>
        <dbReference type="SAM" id="SignalP"/>
    </source>
</evidence>
<dbReference type="Pfam" id="PF06764">
    <property type="entry name" value="DUF1223"/>
    <property type="match status" value="1"/>
</dbReference>
<organism evidence="2 3">
    <name type="scientific">Flagellimonas olearia</name>
    <dbReference type="NCBI Taxonomy" id="552546"/>
    <lineage>
        <taxon>Bacteria</taxon>
        <taxon>Pseudomonadati</taxon>
        <taxon>Bacteroidota</taxon>
        <taxon>Flavobacteriia</taxon>
        <taxon>Flavobacteriales</taxon>
        <taxon>Flavobacteriaceae</taxon>
        <taxon>Flagellimonas</taxon>
    </lineage>
</organism>
<dbReference type="InterPro" id="IPR010634">
    <property type="entry name" value="DUF1223"/>
</dbReference>
<name>A0A444VL26_9FLAO</name>
<evidence type="ECO:0000313" key="2">
    <source>
        <dbReference type="EMBL" id="RYC51461.1"/>
    </source>
</evidence>
<dbReference type="AlphaFoldDB" id="A0A444VL26"/>
<gene>
    <name evidence="2" type="ORF">DN53_14790</name>
</gene>
<proteinExistence type="predicted"/>
<sequence>MIKKAIIASFAFFAMSLMALYTARTKEVSSFIPAMETQEAPVVVLELFTSQGCSSCPPADILLDKVKREFPNEVFALSYHVDYWDYIGWKDPFAQPGHSLKQREYNKKLGYDGNYTPEMVLNGSLHFVGSNKVKLHEEINSHLKEKAQNGVQLRNVVAGINAVSFEYAATGDLGHKLLRAILVIDERTTEVKRGENKNRTLQNSNIVVQEAYLDLEASAGKASIEIPQLVLESDSLTLVLLVETEHLDITAAAKAQVKR</sequence>
<keyword evidence="3" id="KW-1185">Reference proteome</keyword>
<accession>A0A444VL26</accession>
<comment type="caution">
    <text evidence="2">The sequence shown here is derived from an EMBL/GenBank/DDBJ whole genome shotgun (WGS) entry which is preliminary data.</text>
</comment>
<dbReference type="PANTHER" id="PTHR36057">
    <property type="match status" value="1"/>
</dbReference>
<dbReference type="RefSeq" id="WP_129654497.1">
    <property type="nucleotide sequence ID" value="NZ_ML142910.1"/>
</dbReference>
<evidence type="ECO:0000313" key="3">
    <source>
        <dbReference type="Proteomes" id="UP000290261"/>
    </source>
</evidence>
<dbReference type="Proteomes" id="UP000290261">
    <property type="component" value="Unassembled WGS sequence"/>
</dbReference>
<dbReference type="EMBL" id="JJMP01000006">
    <property type="protein sequence ID" value="RYC51461.1"/>
    <property type="molecule type" value="Genomic_DNA"/>
</dbReference>
<dbReference type="PANTHER" id="PTHR36057:SF1">
    <property type="entry name" value="LIPOPROTEIN LIPID ATTACHMENT SITE-LIKE PROTEIN, PUTATIVE (DUF1223)-RELATED"/>
    <property type="match status" value="1"/>
</dbReference>